<dbReference type="GO" id="GO:0031956">
    <property type="term" value="F:medium-chain fatty acid-CoA ligase activity"/>
    <property type="evidence" value="ECO:0007669"/>
    <property type="project" value="TreeGrafter"/>
</dbReference>
<protein>
    <recommendedName>
        <fullName evidence="2">Putative long chain fatty acid-CoA ligase VraA</fullName>
    </recommendedName>
    <alternativeName>
        <fullName evidence="4">Acyl-CoA synthetase</fullName>
    </alternativeName>
</protein>
<dbReference type="InterPro" id="IPR020845">
    <property type="entry name" value="AMP-binding_CS"/>
</dbReference>
<evidence type="ECO:0000256" key="4">
    <source>
        <dbReference type="ARBA" id="ARBA00032875"/>
    </source>
</evidence>
<accession>A0A151A3B6</accession>
<dbReference type="Pfam" id="PF13193">
    <property type="entry name" value="AMP-binding_C"/>
    <property type="match status" value="1"/>
</dbReference>
<proteinExistence type="inferred from homology"/>
<feature type="domain" description="AMP-binding enzyme C-terminal" evidence="6">
    <location>
        <begin position="408"/>
        <end position="483"/>
    </location>
</feature>
<comment type="similarity">
    <text evidence="1">Belongs to the ATP-dependent AMP-binding enzyme family.</text>
</comment>
<evidence type="ECO:0000256" key="3">
    <source>
        <dbReference type="ARBA" id="ARBA00022598"/>
    </source>
</evidence>
<dbReference type="Proteomes" id="UP000075418">
    <property type="component" value="Unassembled WGS sequence"/>
</dbReference>
<sequence>MNFDWIKTRAIFEEEKPAIIDPAKGTEWTYQQLNIRAENLANHLREQGTERGDVIGIFAPNDVAILDVLFASIKSGTVFLPINWRLNPEEIATVVEDSGVTKIFYETKHLSSLTKIDESLLYMDINTQEYNDIVDPSHHNRFDSVELQGDDLASLLYTSGTTGVPKGVMFSHDSFVSNGINLNHTHPTYPTDVTIVALPMFHVFGFNDLTLPALFNGGTLVLQRYFNAEELNSLMMKYKPDYMLLIPTMLYAMLVAKNFNPEAYQSVRYLIQGGSPPLPAVQAKLLDMNIALINGYGLTEAPIVSVNTVSNSKVKPKSIGHPVIFTEVRIFDDDFNEVEPGEIGELGVRGKNVTPGYWNKPEATAKSFHDNFFLTGDLATIDEDGDVYIVDRKKEMIITGGENVLPSEVEAVLSEHPLVAQCVVVGFTSPKYGESVSAAVVLTEEDDNFEEKLDKFAREKLGGYKVPRMYLSINHMPLNSTSKPDKLALQQRMNEKAEKLHQGDELA</sequence>
<dbReference type="PANTHER" id="PTHR43201">
    <property type="entry name" value="ACYL-COA SYNTHETASE"/>
    <property type="match status" value="1"/>
</dbReference>
<dbReference type="PANTHER" id="PTHR43201:SF5">
    <property type="entry name" value="MEDIUM-CHAIN ACYL-COA LIGASE ACSF2, MITOCHONDRIAL"/>
    <property type="match status" value="1"/>
</dbReference>
<reference evidence="7 8" key="1">
    <citation type="submission" date="2016-02" db="EMBL/GenBank/DDBJ databases">
        <title>Draft genome sequence of hydrocarbon degrading Staphylococcus saprophyticus Strain CNV2, isolated from crude-oil contaminated soil from Noonmati Oil Refinery, Guwahati, Assam, India.</title>
        <authorList>
            <person name="Mukherjee A."/>
            <person name="Chettri B."/>
            <person name="Langpoklakpam J."/>
            <person name="Singh A.K."/>
            <person name="Chattopadhyay D.J."/>
        </authorList>
    </citation>
    <scope>NUCLEOTIDE SEQUENCE [LARGE SCALE GENOMIC DNA]</scope>
    <source>
        <strain evidence="7 8">CNV2</strain>
    </source>
</reference>
<dbReference type="Pfam" id="PF00501">
    <property type="entry name" value="AMP-binding"/>
    <property type="match status" value="1"/>
</dbReference>
<evidence type="ECO:0000256" key="2">
    <source>
        <dbReference type="ARBA" id="ARBA00017625"/>
    </source>
</evidence>
<dbReference type="PROSITE" id="PS00455">
    <property type="entry name" value="AMP_BINDING"/>
    <property type="match status" value="1"/>
</dbReference>
<dbReference type="InterPro" id="IPR025110">
    <property type="entry name" value="AMP-bd_C"/>
</dbReference>
<dbReference type="GO" id="GO:0006631">
    <property type="term" value="P:fatty acid metabolic process"/>
    <property type="evidence" value="ECO:0007669"/>
    <property type="project" value="TreeGrafter"/>
</dbReference>
<feature type="domain" description="AMP-dependent synthetase/ligase" evidence="5">
    <location>
        <begin position="14"/>
        <end position="358"/>
    </location>
</feature>
<keyword evidence="3 7" id="KW-0436">Ligase</keyword>
<evidence type="ECO:0000259" key="5">
    <source>
        <dbReference type="Pfam" id="PF00501"/>
    </source>
</evidence>
<dbReference type="InterPro" id="IPR045851">
    <property type="entry name" value="AMP-bd_C_sf"/>
</dbReference>
<name>A0A151A3B6_9STAP</name>
<evidence type="ECO:0000256" key="1">
    <source>
        <dbReference type="ARBA" id="ARBA00006432"/>
    </source>
</evidence>
<dbReference type="Gene3D" id="3.40.50.12780">
    <property type="entry name" value="N-terminal domain of ligase-like"/>
    <property type="match status" value="1"/>
</dbReference>
<dbReference type="SUPFAM" id="SSF56801">
    <property type="entry name" value="Acetyl-CoA synthetase-like"/>
    <property type="match status" value="1"/>
</dbReference>
<evidence type="ECO:0000259" key="6">
    <source>
        <dbReference type="Pfam" id="PF13193"/>
    </source>
</evidence>
<gene>
    <name evidence="7" type="ORF">A0131_02405</name>
</gene>
<dbReference type="EMBL" id="LUGM01000002">
    <property type="protein sequence ID" value="KYH13660.1"/>
    <property type="molecule type" value="Genomic_DNA"/>
</dbReference>
<evidence type="ECO:0000313" key="7">
    <source>
        <dbReference type="EMBL" id="KYH13660.1"/>
    </source>
</evidence>
<dbReference type="InterPro" id="IPR000873">
    <property type="entry name" value="AMP-dep_synth/lig_dom"/>
</dbReference>
<organism evidence="7 8">
    <name type="scientific">Staphylococcus kloosii</name>
    <dbReference type="NCBI Taxonomy" id="29384"/>
    <lineage>
        <taxon>Bacteria</taxon>
        <taxon>Bacillati</taxon>
        <taxon>Bacillota</taxon>
        <taxon>Bacilli</taxon>
        <taxon>Bacillales</taxon>
        <taxon>Staphylococcaceae</taxon>
        <taxon>Staphylococcus</taxon>
    </lineage>
</organism>
<dbReference type="Gene3D" id="3.30.300.30">
    <property type="match status" value="1"/>
</dbReference>
<dbReference type="InterPro" id="IPR042099">
    <property type="entry name" value="ANL_N_sf"/>
</dbReference>
<evidence type="ECO:0000313" key="8">
    <source>
        <dbReference type="Proteomes" id="UP000075418"/>
    </source>
</evidence>
<comment type="caution">
    <text evidence="7">The sequence shown here is derived from an EMBL/GenBank/DDBJ whole genome shotgun (WGS) entry which is preliminary data.</text>
</comment>
<dbReference type="RefSeq" id="WP_061853891.1">
    <property type="nucleotide sequence ID" value="NZ_LUGM01000002.1"/>
</dbReference>
<dbReference type="AlphaFoldDB" id="A0A151A3B6"/>